<dbReference type="Proteomes" id="UP001333710">
    <property type="component" value="Chromosome"/>
</dbReference>
<name>A0AA48HE59_9ALTE</name>
<reference evidence="3" key="1">
    <citation type="submission" date="2023-01" db="EMBL/GenBank/DDBJ databases">
        <title>Complete genome sequence of Planctobacterium marinum strain Dej080120_11.</title>
        <authorList>
            <person name="Ueki S."/>
            <person name="Maruyama F."/>
        </authorList>
    </citation>
    <scope>NUCLEOTIDE SEQUENCE</scope>
    <source>
        <strain evidence="3">Dej080120_11</strain>
    </source>
</reference>
<evidence type="ECO:0000313" key="3">
    <source>
        <dbReference type="EMBL" id="BDX04671.1"/>
    </source>
</evidence>
<evidence type="ECO:0000256" key="1">
    <source>
        <dbReference type="ARBA" id="ARBA00022723"/>
    </source>
</evidence>
<accession>A0AA48HE59</accession>
<keyword evidence="3" id="KW-0808">Transferase</keyword>
<dbReference type="GO" id="GO:0016740">
    <property type="term" value="F:transferase activity"/>
    <property type="evidence" value="ECO:0007669"/>
    <property type="project" value="UniProtKB-KW"/>
</dbReference>
<dbReference type="InterPro" id="IPR029068">
    <property type="entry name" value="Glyas_Bleomycin-R_OHBP_Dase"/>
</dbReference>
<dbReference type="InterPro" id="IPR037523">
    <property type="entry name" value="VOC_core"/>
</dbReference>
<feature type="domain" description="VOC" evidence="2">
    <location>
        <begin position="5"/>
        <end position="113"/>
    </location>
</feature>
<gene>
    <name evidence="3" type="ORF">MACH26_01920</name>
</gene>
<sequence>MVISGINHLTFAVSDLEVSLDFYSNLLGLAAEVKWNNGAYLSGPGIWLCLTKGRPNPDQDYSHVAFSVESEQFTALQEKIVAAGFGTWQENTSEGDSLYFLDPDNHKLEIHCGNLSQRLDSLKQKPYAGLKWLNSTDSD</sequence>
<dbReference type="Pfam" id="PF00903">
    <property type="entry name" value="Glyoxalase"/>
    <property type="match status" value="1"/>
</dbReference>
<dbReference type="PROSITE" id="PS51819">
    <property type="entry name" value="VOC"/>
    <property type="match status" value="1"/>
</dbReference>
<proteinExistence type="predicted"/>
<dbReference type="PANTHER" id="PTHR36113">
    <property type="entry name" value="LYASE, PUTATIVE-RELATED-RELATED"/>
    <property type="match status" value="1"/>
</dbReference>
<protein>
    <submittedName>
        <fullName evidence="3">FosA/FosA2 family fosfomycin resistance glutathione transferase</fullName>
    </submittedName>
</protein>
<dbReference type="Gene3D" id="3.10.180.10">
    <property type="entry name" value="2,3-Dihydroxybiphenyl 1,2-Dioxygenase, domain 1"/>
    <property type="match status" value="1"/>
</dbReference>
<dbReference type="EMBL" id="AP027272">
    <property type="protein sequence ID" value="BDX04671.1"/>
    <property type="molecule type" value="Genomic_DNA"/>
</dbReference>
<evidence type="ECO:0000313" key="4">
    <source>
        <dbReference type="Proteomes" id="UP001333710"/>
    </source>
</evidence>
<dbReference type="SUPFAM" id="SSF54593">
    <property type="entry name" value="Glyoxalase/Bleomycin resistance protein/Dihydroxybiphenyl dioxygenase"/>
    <property type="match status" value="1"/>
</dbReference>
<keyword evidence="4" id="KW-1185">Reference proteome</keyword>
<dbReference type="KEGG" id="pmaw:MACH26_01920"/>
<dbReference type="InterPro" id="IPR004360">
    <property type="entry name" value="Glyas_Fos-R_dOase_dom"/>
</dbReference>
<dbReference type="PANTHER" id="PTHR36113:SF6">
    <property type="entry name" value="FOSFOMYCIN RESISTANCE PROTEIN FOSX"/>
    <property type="match status" value="1"/>
</dbReference>
<dbReference type="GO" id="GO:0046872">
    <property type="term" value="F:metal ion binding"/>
    <property type="evidence" value="ECO:0007669"/>
    <property type="project" value="UniProtKB-KW"/>
</dbReference>
<organism evidence="3 4">
    <name type="scientific">Planctobacterium marinum</name>
    <dbReference type="NCBI Taxonomy" id="1631968"/>
    <lineage>
        <taxon>Bacteria</taxon>
        <taxon>Pseudomonadati</taxon>
        <taxon>Pseudomonadota</taxon>
        <taxon>Gammaproteobacteria</taxon>
        <taxon>Alteromonadales</taxon>
        <taxon>Alteromonadaceae</taxon>
        <taxon>Planctobacterium</taxon>
    </lineage>
</organism>
<evidence type="ECO:0000259" key="2">
    <source>
        <dbReference type="PROSITE" id="PS51819"/>
    </source>
</evidence>
<dbReference type="InterPro" id="IPR051332">
    <property type="entry name" value="Fosfomycin_Res_Enzymes"/>
</dbReference>
<keyword evidence="1" id="KW-0479">Metal-binding</keyword>
<dbReference type="AlphaFoldDB" id="A0AA48HE59"/>